<keyword evidence="3 6" id="KW-0812">Transmembrane</keyword>
<keyword evidence="2 6" id="KW-0813">Transport</keyword>
<feature type="transmembrane region" description="Helical" evidence="6">
    <location>
        <begin position="149"/>
        <end position="172"/>
    </location>
</feature>
<evidence type="ECO:0000313" key="8">
    <source>
        <dbReference type="EMBL" id="MDM8274147.1"/>
    </source>
</evidence>
<feature type="transmembrane region" description="Helical" evidence="6">
    <location>
        <begin position="179"/>
        <end position="199"/>
    </location>
</feature>
<name>A0ABT7V6N0_9ACTN</name>
<feature type="transmembrane region" description="Helical" evidence="6">
    <location>
        <begin position="84"/>
        <end position="104"/>
    </location>
</feature>
<gene>
    <name evidence="8" type="ORF">QUW28_01345</name>
</gene>
<dbReference type="PANTHER" id="PTHR30177:SF4">
    <property type="entry name" value="OSMOPROTECTANT IMPORT PERMEASE PROTEIN OSMW"/>
    <property type="match status" value="1"/>
</dbReference>
<evidence type="ECO:0000256" key="3">
    <source>
        <dbReference type="ARBA" id="ARBA00022692"/>
    </source>
</evidence>
<dbReference type="Proteomes" id="UP001529421">
    <property type="component" value="Unassembled WGS sequence"/>
</dbReference>
<dbReference type="PANTHER" id="PTHR30177">
    <property type="entry name" value="GLYCINE BETAINE/L-PROLINE TRANSPORT SYSTEM PERMEASE PROTEIN PROW"/>
    <property type="match status" value="1"/>
</dbReference>
<dbReference type="InterPro" id="IPR051204">
    <property type="entry name" value="ABC_transp_perm/SBD"/>
</dbReference>
<protein>
    <submittedName>
        <fullName evidence="8">ABC transporter permease</fullName>
    </submittedName>
</protein>
<dbReference type="RefSeq" id="WP_289543919.1">
    <property type="nucleotide sequence ID" value="NZ_JAUDDZ010000001.1"/>
</dbReference>
<feature type="transmembrane region" description="Helical" evidence="6">
    <location>
        <begin position="56"/>
        <end position="78"/>
    </location>
</feature>
<keyword evidence="9" id="KW-1185">Reference proteome</keyword>
<dbReference type="Gene3D" id="1.10.3720.10">
    <property type="entry name" value="MetI-like"/>
    <property type="match status" value="1"/>
</dbReference>
<organism evidence="8 9">
    <name type="scientific">Enorma phocaeensis</name>
    <dbReference type="NCBI Taxonomy" id="1871019"/>
    <lineage>
        <taxon>Bacteria</taxon>
        <taxon>Bacillati</taxon>
        <taxon>Actinomycetota</taxon>
        <taxon>Coriobacteriia</taxon>
        <taxon>Coriobacteriales</taxon>
        <taxon>Coriobacteriaceae</taxon>
        <taxon>Enorma</taxon>
    </lineage>
</organism>
<keyword evidence="4 6" id="KW-1133">Transmembrane helix</keyword>
<dbReference type="SUPFAM" id="SSF161098">
    <property type="entry name" value="MetI-like"/>
    <property type="match status" value="1"/>
</dbReference>
<dbReference type="InterPro" id="IPR035906">
    <property type="entry name" value="MetI-like_sf"/>
</dbReference>
<comment type="subcellular location">
    <subcellularLocation>
        <location evidence="6">Cell membrane</location>
        <topology evidence="6">Multi-pass membrane protein</topology>
    </subcellularLocation>
    <subcellularLocation>
        <location evidence="1">Membrane</location>
        <topology evidence="1">Multi-pass membrane protein</topology>
    </subcellularLocation>
</comment>
<keyword evidence="5 6" id="KW-0472">Membrane</keyword>
<reference evidence="9" key="1">
    <citation type="submission" date="2023-06" db="EMBL/GenBank/DDBJ databases">
        <title>Identification and characterization of horizontal gene transfer across gut microbiota members of farm animals based on homology search.</title>
        <authorList>
            <person name="Zeman M."/>
            <person name="Kubasova T."/>
            <person name="Jahodarova E."/>
            <person name="Nykrynova M."/>
            <person name="Rychlik I."/>
        </authorList>
    </citation>
    <scope>NUCLEOTIDE SEQUENCE [LARGE SCALE GENOMIC DNA]</scope>
    <source>
        <strain evidence="9">154_Feed</strain>
    </source>
</reference>
<dbReference type="CDD" id="cd06261">
    <property type="entry name" value="TM_PBP2"/>
    <property type="match status" value="1"/>
</dbReference>
<feature type="transmembrane region" description="Helical" evidence="6">
    <location>
        <begin position="25"/>
        <end position="44"/>
    </location>
</feature>
<comment type="similarity">
    <text evidence="6">Belongs to the binding-protein-dependent transport system permease family.</text>
</comment>
<dbReference type="EMBL" id="JAUDDZ010000001">
    <property type="protein sequence ID" value="MDM8274147.1"/>
    <property type="molecule type" value="Genomic_DNA"/>
</dbReference>
<dbReference type="PROSITE" id="PS50928">
    <property type="entry name" value="ABC_TM1"/>
    <property type="match status" value="1"/>
</dbReference>
<dbReference type="Pfam" id="PF00528">
    <property type="entry name" value="BPD_transp_1"/>
    <property type="match status" value="1"/>
</dbReference>
<dbReference type="InterPro" id="IPR000515">
    <property type="entry name" value="MetI-like"/>
</dbReference>
<reference evidence="8 9" key="2">
    <citation type="submission" date="2023-06" db="EMBL/GenBank/DDBJ databases">
        <authorList>
            <person name="Zeman M."/>
            <person name="Kubasova T."/>
            <person name="Jahodarova E."/>
            <person name="Nykrynova M."/>
            <person name="Rychlik I."/>
        </authorList>
    </citation>
    <scope>NUCLEOTIDE SEQUENCE [LARGE SCALE GENOMIC DNA]</scope>
    <source>
        <strain evidence="8 9">154_Feed</strain>
    </source>
</reference>
<feature type="domain" description="ABC transmembrane type-1" evidence="7">
    <location>
        <begin position="19"/>
        <end position="198"/>
    </location>
</feature>
<comment type="caution">
    <text evidence="8">The sequence shown here is derived from an EMBL/GenBank/DDBJ whole genome shotgun (WGS) entry which is preliminary data.</text>
</comment>
<accession>A0ABT7V6N0</accession>
<proteinExistence type="inferred from homology"/>
<evidence type="ECO:0000256" key="1">
    <source>
        <dbReference type="ARBA" id="ARBA00004141"/>
    </source>
</evidence>
<evidence type="ECO:0000313" key="9">
    <source>
        <dbReference type="Proteomes" id="UP001529421"/>
    </source>
</evidence>
<evidence type="ECO:0000259" key="7">
    <source>
        <dbReference type="PROSITE" id="PS50928"/>
    </source>
</evidence>
<evidence type="ECO:0000256" key="5">
    <source>
        <dbReference type="ARBA" id="ARBA00023136"/>
    </source>
</evidence>
<evidence type="ECO:0000256" key="4">
    <source>
        <dbReference type="ARBA" id="ARBA00022989"/>
    </source>
</evidence>
<evidence type="ECO:0000256" key="6">
    <source>
        <dbReference type="RuleBase" id="RU363032"/>
    </source>
</evidence>
<sequence length="212" mass="21990">MQSILDYFASDGAEWLQMVAEHLQVSALALAIAVLVAVPAGILCSRSALADRLATGIAGVLRIVPSLAVLIICVPYLGVGTLPAVVALTVLAIPPILINTAVAFRNVPVEMIEAARGLGMSPTQMFWRIQVPLAFPVAFSGIRTASIEVIASASLAAYIGAGGLGVLIYTGIGAMRNDLLWIGGLSVAALSLLTSRLLAAADNLVRQRLHLA</sequence>
<evidence type="ECO:0000256" key="2">
    <source>
        <dbReference type="ARBA" id="ARBA00022448"/>
    </source>
</evidence>